<evidence type="ECO:0000313" key="2">
    <source>
        <dbReference type="EMBL" id="POS01069.1"/>
    </source>
</evidence>
<name>A0A2S4N5S6_9FLAO</name>
<feature type="signal peptide" evidence="1">
    <location>
        <begin position="1"/>
        <end position="18"/>
    </location>
</feature>
<gene>
    <name evidence="2" type="ORF">Q361_11415</name>
</gene>
<dbReference type="AlphaFoldDB" id="A0A2S4N5S6"/>
<protein>
    <recommendedName>
        <fullName evidence="4">DUF5723 domain-containing protein</fullName>
    </recommendedName>
</protein>
<comment type="caution">
    <text evidence="2">The sequence shown here is derived from an EMBL/GenBank/DDBJ whole genome shotgun (WGS) entry which is preliminary data.</text>
</comment>
<dbReference type="RefSeq" id="WP_245874627.1">
    <property type="nucleotide sequence ID" value="NZ_PQNY01000014.1"/>
</dbReference>
<sequence>MKKVIFLVAIFACTLSMAQEHFTGLTNSSRVGVLTVGNNPAEILNMSNRFEFNLFGMSVNSANNKVGFKDITSDKNIEDLIFTGSEPVNMRVNAEIYGPSVAVNLKKWGFGLYTKANLKLDIIDVDTKLGDAINNANAYSILSMTSIKNDYNQRLSGTVWGEVGITAARNFVNSLHHKFNAGVTFKILMPGAYANMGLDKFNGTITNSGGTAYLTNTQANMNIAYSGNLANNFSNVSDYTSSIFGNINGFAGDLGINYQYKKDSALIPDKIEEKVRNKYKNKYLLNLGLSVKNIGSMTFKDNNNSTTNYALNTQPNALNPNPLGLDLSLFENADGLKDVENILLQNGYLTKVSSNRELKVKLPTTINAYADVKVISKLYVSAYWQQKVNKDSENDQITAQNIFTVTPRINLGFFEAYVPLSNTEVAGFTGGFGIRLGGFYIGSGSILTALTSDTKQADIYTGFRWAFL</sequence>
<evidence type="ECO:0008006" key="4">
    <source>
        <dbReference type="Google" id="ProtNLM"/>
    </source>
</evidence>
<dbReference type="EMBL" id="PQNY01000014">
    <property type="protein sequence ID" value="POS01069.1"/>
    <property type="molecule type" value="Genomic_DNA"/>
</dbReference>
<accession>A0A2S4N5S6</accession>
<dbReference type="Proteomes" id="UP000237056">
    <property type="component" value="Unassembled WGS sequence"/>
</dbReference>
<evidence type="ECO:0000256" key="1">
    <source>
        <dbReference type="SAM" id="SignalP"/>
    </source>
</evidence>
<proteinExistence type="predicted"/>
<reference evidence="2 3" key="1">
    <citation type="submission" date="2018-01" db="EMBL/GenBank/DDBJ databases">
        <title>Genomic Encyclopedia of Type Strains, Phase I: the one thousand microbial genomes (KMG-I) project.</title>
        <authorList>
            <person name="Goeker M."/>
        </authorList>
    </citation>
    <scope>NUCLEOTIDE SEQUENCE [LARGE SCALE GENOMIC DNA]</scope>
    <source>
        <strain evidence="2 3">DSM 17960</strain>
    </source>
</reference>
<evidence type="ECO:0000313" key="3">
    <source>
        <dbReference type="Proteomes" id="UP000237056"/>
    </source>
</evidence>
<organism evidence="2 3">
    <name type="scientific">Flavobacterium croceum DSM 17960</name>
    <dbReference type="NCBI Taxonomy" id="1121886"/>
    <lineage>
        <taxon>Bacteria</taxon>
        <taxon>Pseudomonadati</taxon>
        <taxon>Bacteroidota</taxon>
        <taxon>Flavobacteriia</taxon>
        <taxon>Flavobacteriales</taxon>
        <taxon>Flavobacteriaceae</taxon>
        <taxon>Flavobacterium</taxon>
    </lineage>
</organism>
<feature type="chain" id="PRO_5015584252" description="DUF5723 domain-containing protein" evidence="1">
    <location>
        <begin position="19"/>
        <end position="468"/>
    </location>
</feature>
<keyword evidence="1" id="KW-0732">Signal</keyword>
<keyword evidence="3" id="KW-1185">Reference proteome</keyword>